<gene>
    <name evidence="2" type="ORF">Ddye_022984</name>
</gene>
<dbReference type="EMBL" id="JANJYI010000007">
    <property type="protein sequence ID" value="KAK2641221.1"/>
    <property type="molecule type" value="Genomic_DNA"/>
</dbReference>
<evidence type="ECO:0000259" key="1">
    <source>
        <dbReference type="Pfam" id="PF13456"/>
    </source>
</evidence>
<sequence length="127" mass="13621">MSCHLPHQIGVGNPGDADIGGVLRDSSGKVVCLFSFYVGVEDSITDEVLTIHRACHLISSRSRLAGRTITIISDSKSAVSWANGKDFGCLKLVNLIYDIRGVLQGLAGLSICFRHRDSNSFADSLAK</sequence>
<evidence type="ECO:0000313" key="2">
    <source>
        <dbReference type="EMBL" id="KAK2641221.1"/>
    </source>
</evidence>
<dbReference type="InterPro" id="IPR002156">
    <property type="entry name" value="RNaseH_domain"/>
</dbReference>
<dbReference type="SUPFAM" id="SSF53098">
    <property type="entry name" value="Ribonuclease H-like"/>
    <property type="match status" value="1"/>
</dbReference>
<protein>
    <recommendedName>
        <fullName evidence="1">RNase H type-1 domain-containing protein</fullName>
    </recommendedName>
</protein>
<reference evidence="2" key="1">
    <citation type="journal article" date="2023" name="Plant J.">
        <title>Genome sequences and population genomics provide insights into the demographic history, inbreeding, and mutation load of two 'living fossil' tree species of Dipteronia.</title>
        <authorList>
            <person name="Feng Y."/>
            <person name="Comes H.P."/>
            <person name="Chen J."/>
            <person name="Zhu S."/>
            <person name="Lu R."/>
            <person name="Zhang X."/>
            <person name="Li P."/>
            <person name="Qiu J."/>
            <person name="Olsen K.M."/>
            <person name="Qiu Y."/>
        </authorList>
    </citation>
    <scope>NUCLEOTIDE SEQUENCE</scope>
    <source>
        <strain evidence="2">KIB01</strain>
    </source>
</reference>
<evidence type="ECO:0000313" key="3">
    <source>
        <dbReference type="Proteomes" id="UP001280121"/>
    </source>
</evidence>
<comment type="caution">
    <text evidence="2">The sequence shown here is derived from an EMBL/GenBank/DDBJ whole genome shotgun (WGS) entry which is preliminary data.</text>
</comment>
<organism evidence="2 3">
    <name type="scientific">Dipteronia dyeriana</name>
    <dbReference type="NCBI Taxonomy" id="168575"/>
    <lineage>
        <taxon>Eukaryota</taxon>
        <taxon>Viridiplantae</taxon>
        <taxon>Streptophyta</taxon>
        <taxon>Embryophyta</taxon>
        <taxon>Tracheophyta</taxon>
        <taxon>Spermatophyta</taxon>
        <taxon>Magnoliopsida</taxon>
        <taxon>eudicotyledons</taxon>
        <taxon>Gunneridae</taxon>
        <taxon>Pentapetalae</taxon>
        <taxon>rosids</taxon>
        <taxon>malvids</taxon>
        <taxon>Sapindales</taxon>
        <taxon>Sapindaceae</taxon>
        <taxon>Hippocastanoideae</taxon>
        <taxon>Acereae</taxon>
        <taxon>Dipteronia</taxon>
    </lineage>
</organism>
<dbReference type="Proteomes" id="UP001280121">
    <property type="component" value="Unassembled WGS sequence"/>
</dbReference>
<dbReference type="PANTHER" id="PTHR47723">
    <property type="entry name" value="OS05G0353850 PROTEIN"/>
    <property type="match status" value="1"/>
</dbReference>
<dbReference type="GO" id="GO:0004523">
    <property type="term" value="F:RNA-DNA hybrid ribonuclease activity"/>
    <property type="evidence" value="ECO:0007669"/>
    <property type="project" value="InterPro"/>
</dbReference>
<dbReference type="InterPro" id="IPR036397">
    <property type="entry name" value="RNaseH_sf"/>
</dbReference>
<dbReference type="CDD" id="cd06222">
    <property type="entry name" value="RNase_H_like"/>
    <property type="match status" value="1"/>
</dbReference>
<dbReference type="GO" id="GO:0003676">
    <property type="term" value="F:nucleic acid binding"/>
    <property type="evidence" value="ECO:0007669"/>
    <property type="project" value="InterPro"/>
</dbReference>
<name>A0AAD9WRY8_9ROSI</name>
<feature type="domain" description="RNase H type-1" evidence="1">
    <location>
        <begin position="13"/>
        <end position="127"/>
    </location>
</feature>
<dbReference type="Gene3D" id="3.30.420.10">
    <property type="entry name" value="Ribonuclease H-like superfamily/Ribonuclease H"/>
    <property type="match status" value="1"/>
</dbReference>
<proteinExistence type="predicted"/>
<dbReference type="InterPro" id="IPR012337">
    <property type="entry name" value="RNaseH-like_sf"/>
</dbReference>
<dbReference type="InterPro" id="IPR044730">
    <property type="entry name" value="RNase_H-like_dom_plant"/>
</dbReference>
<accession>A0AAD9WRY8</accession>
<dbReference type="PANTHER" id="PTHR47723:SF22">
    <property type="entry name" value="RNASE H TYPE-1 DOMAIN-CONTAINING PROTEIN"/>
    <property type="match status" value="1"/>
</dbReference>
<dbReference type="InterPro" id="IPR053151">
    <property type="entry name" value="RNase_H-like"/>
</dbReference>
<dbReference type="Pfam" id="PF13456">
    <property type="entry name" value="RVT_3"/>
    <property type="match status" value="1"/>
</dbReference>
<keyword evidence="3" id="KW-1185">Reference proteome</keyword>
<dbReference type="AlphaFoldDB" id="A0AAD9WRY8"/>